<proteinExistence type="predicted"/>
<sequence length="206" mass="22499">MWSTRWIGQARGVAMHATRPCGWTCGRCGVSLHGAWPCIQTGRGRGVTLHVSRSCNQPCGARGVTAHASGAMRSDTRAAIRLVSDCEERSVLVETSSRPVWTWVYLRRSRKRSDRRSRVSGQGYGQPKTVILIELMACLLLLENRSSLLMVRLIGEPLAFDCLGWDSKGLYLLVGDCNSLSNARLLTPHSLLFQVTSSELAGVAGG</sequence>
<gene>
    <name evidence="1" type="ORF">DY000_02015817</name>
</gene>
<evidence type="ECO:0008006" key="3">
    <source>
        <dbReference type="Google" id="ProtNLM"/>
    </source>
</evidence>
<evidence type="ECO:0000313" key="1">
    <source>
        <dbReference type="EMBL" id="KAF3567618.1"/>
    </source>
</evidence>
<name>A0ABQ7D7Y7_BRACR</name>
<accession>A0ABQ7D7Y7</accession>
<comment type="caution">
    <text evidence="1">The sequence shown here is derived from an EMBL/GenBank/DDBJ whole genome shotgun (WGS) entry which is preliminary data.</text>
</comment>
<organism evidence="1 2">
    <name type="scientific">Brassica cretica</name>
    <name type="common">Mustard</name>
    <dbReference type="NCBI Taxonomy" id="69181"/>
    <lineage>
        <taxon>Eukaryota</taxon>
        <taxon>Viridiplantae</taxon>
        <taxon>Streptophyta</taxon>
        <taxon>Embryophyta</taxon>
        <taxon>Tracheophyta</taxon>
        <taxon>Spermatophyta</taxon>
        <taxon>Magnoliopsida</taxon>
        <taxon>eudicotyledons</taxon>
        <taxon>Gunneridae</taxon>
        <taxon>Pentapetalae</taxon>
        <taxon>rosids</taxon>
        <taxon>malvids</taxon>
        <taxon>Brassicales</taxon>
        <taxon>Brassicaceae</taxon>
        <taxon>Brassiceae</taxon>
        <taxon>Brassica</taxon>
    </lineage>
</organism>
<dbReference type="EMBL" id="QGKV02000759">
    <property type="protein sequence ID" value="KAF3567618.1"/>
    <property type="molecule type" value="Genomic_DNA"/>
</dbReference>
<protein>
    <recommendedName>
        <fullName evidence="3">DUF295 domain-containing protein</fullName>
    </recommendedName>
</protein>
<keyword evidence="2" id="KW-1185">Reference proteome</keyword>
<dbReference type="Proteomes" id="UP000266723">
    <property type="component" value="Unassembled WGS sequence"/>
</dbReference>
<evidence type="ECO:0000313" key="2">
    <source>
        <dbReference type="Proteomes" id="UP000266723"/>
    </source>
</evidence>
<reference evidence="1 2" key="1">
    <citation type="journal article" date="2020" name="BMC Genomics">
        <title>Intraspecific diversification of the crop wild relative Brassica cretica Lam. using demographic model selection.</title>
        <authorList>
            <person name="Kioukis A."/>
            <person name="Michalopoulou V.A."/>
            <person name="Briers L."/>
            <person name="Pirintsos S."/>
            <person name="Studholme D.J."/>
            <person name="Pavlidis P."/>
            <person name="Sarris P.F."/>
        </authorList>
    </citation>
    <scope>NUCLEOTIDE SEQUENCE [LARGE SCALE GENOMIC DNA]</scope>
    <source>
        <strain evidence="2">cv. PFS-1207/04</strain>
    </source>
</reference>